<proteinExistence type="predicted"/>
<accession>A0ABR5ABN0</accession>
<name>A0ABR5ABN0_9BACL</name>
<dbReference type="Proteomes" id="UP000031967">
    <property type="component" value="Unassembled WGS sequence"/>
</dbReference>
<reference evidence="1 2" key="1">
    <citation type="submission" date="2014-12" db="EMBL/GenBank/DDBJ databases">
        <title>Draft genome sequence of Paenibacillus kamchatkensis strain B-2647.</title>
        <authorList>
            <person name="Karlyshev A.V."/>
            <person name="Kudryashova E.B."/>
        </authorList>
    </citation>
    <scope>NUCLEOTIDE SEQUENCE [LARGE SCALE GENOMIC DNA]</scope>
    <source>
        <strain evidence="1 2">VKM B-2647</strain>
    </source>
</reference>
<protein>
    <recommendedName>
        <fullName evidence="3">Helix-turn-helix domain-containing protein</fullName>
    </recommendedName>
</protein>
<dbReference type="SUPFAM" id="SSF46955">
    <property type="entry name" value="Putative DNA-binding domain"/>
    <property type="match status" value="1"/>
</dbReference>
<evidence type="ECO:0000313" key="1">
    <source>
        <dbReference type="EMBL" id="KIL38005.1"/>
    </source>
</evidence>
<organism evidence="1 2">
    <name type="scientific">Gordoniibacillus kamchatkensis</name>
    <dbReference type="NCBI Taxonomy" id="1590651"/>
    <lineage>
        <taxon>Bacteria</taxon>
        <taxon>Bacillati</taxon>
        <taxon>Bacillota</taxon>
        <taxon>Bacilli</taxon>
        <taxon>Bacillales</taxon>
        <taxon>Paenibacillaceae</taxon>
        <taxon>Gordoniibacillus</taxon>
    </lineage>
</organism>
<evidence type="ECO:0008006" key="3">
    <source>
        <dbReference type="Google" id="ProtNLM"/>
    </source>
</evidence>
<evidence type="ECO:0000313" key="2">
    <source>
        <dbReference type="Proteomes" id="UP000031967"/>
    </source>
</evidence>
<dbReference type="EMBL" id="JXAK01000083">
    <property type="protein sequence ID" value="KIL38005.1"/>
    <property type="molecule type" value="Genomic_DNA"/>
</dbReference>
<keyword evidence="2" id="KW-1185">Reference proteome</keyword>
<gene>
    <name evidence="1" type="ORF">SD70_29350</name>
</gene>
<comment type="caution">
    <text evidence="1">The sequence shown here is derived from an EMBL/GenBank/DDBJ whole genome shotgun (WGS) entry which is preliminary data.</text>
</comment>
<dbReference type="InterPro" id="IPR009061">
    <property type="entry name" value="DNA-bd_dom_put_sf"/>
</dbReference>
<sequence length="66" mass="7466">MEYCSISEAAARIGISRRSLYLYWINKGLARVEIIVGHPAMRADEVERIKSIRMAKQEANASEQPS</sequence>